<keyword evidence="3" id="KW-1185">Reference proteome</keyword>
<name>A0AAV7S3P1_PLEWA</name>
<evidence type="ECO:0000313" key="3">
    <source>
        <dbReference type="Proteomes" id="UP001066276"/>
    </source>
</evidence>
<protein>
    <submittedName>
        <fullName evidence="2">Uncharacterized protein</fullName>
    </submittedName>
</protein>
<gene>
    <name evidence="2" type="ORF">NDU88_012087</name>
</gene>
<evidence type="ECO:0000256" key="1">
    <source>
        <dbReference type="SAM" id="MobiDB-lite"/>
    </source>
</evidence>
<evidence type="ECO:0000313" key="2">
    <source>
        <dbReference type="EMBL" id="KAJ1159421.1"/>
    </source>
</evidence>
<dbReference type="Proteomes" id="UP001066276">
    <property type="component" value="Chromosome 5"/>
</dbReference>
<proteinExistence type="predicted"/>
<organism evidence="2 3">
    <name type="scientific">Pleurodeles waltl</name>
    <name type="common">Iberian ribbed newt</name>
    <dbReference type="NCBI Taxonomy" id="8319"/>
    <lineage>
        <taxon>Eukaryota</taxon>
        <taxon>Metazoa</taxon>
        <taxon>Chordata</taxon>
        <taxon>Craniata</taxon>
        <taxon>Vertebrata</taxon>
        <taxon>Euteleostomi</taxon>
        <taxon>Amphibia</taxon>
        <taxon>Batrachia</taxon>
        <taxon>Caudata</taxon>
        <taxon>Salamandroidea</taxon>
        <taxon>Salamandridae</taxon>
        <taxon>Pleurodelinae</taxon>
        <taxon>Pleurodeles</taxon>
    </lineage>
</organism>
<feature type="region of interest" description="Disordered" evidence="1">
    <location>
        <begin position="1"/>
        <end position="25"/>
    </location>
</feature>
<sequence length="94" mass="10448">MGVPLGLPSDLWKNAKDSKAAPADRAVPRRIRPPLRPVPLTRVPLTLRRRPCQAQHLGPRAGAQGGIRPAPLCAVLWRAQQLRDCIQERGFLYI</sequence>
<dbReference type="EMBL" id="JANPWB010000009">
    <property type="protein sequence ID" value="KAJ1159421.1"/>
    <property type="molecule type" value="Genomic_DNA"/>
</dbReference>
<comment type="caution">
    <text evidence="2">The sequence shown here is derived from an EMBL/GenBank/DDBJ whole genome shotgun (WGS) entry which is preliminary data.</text>
</comment>
<reference evidence="2" key="1">
    <citation type="journal article" date="2022" name="bioRxiv">
        <title>Sequencing and chromosome-scale assembly of the giantPleurodeles waltlgenome.</title>
        <authorList>
            <person name="Brown T."/>
            <person name="Elewa A."/>
            <person name="Iarovenko S."/>
            <person name="Subramanian E."/>
            <person name="Araus A.J."/>
            <person name="Petzold A."/>
            <person name="Susuki M."/>
            <person name="Suzuki K.-i.T."/>
            <person name="Hayashi T."/>
            <person name="Toyoda A."/>
            <person name="Oliveira C."/>
            <person name="Osipova E."/>
            <person name="Leigh N.D."/>
            <person name="Simon A."/>
            <person name="Yun M.H."/>
        </authorList>
    </citation>
    <scope>NUCLEOTIDE SEQUENCE</scope>
    <source>
        <strain evidence="2">20211129_DDA</strain>
        <tissue evidence="2">Liver</tissue>
    </source>
</reference>
<dbReference type="AlphaFoldDB" id="A0AAV7S3P1"/>
<accession>A0AAV7S3P1</accession>